<dbReference type="Pfam" id="PF14316">
    <property type="entry name" value="DUF4381"/>
    <property type="match status" value="1"/>
</dbReference>
<comment type="caution">
    <text evidence="2">The sequence shown here is derived from an EMBL/GenBank/DDBJ whole genome shotgun (WGS) entry which is preliminary data.</text>
</comment>
<evidence type="ECO:0000313" key="2">
    <source>
        <dbReference type="EMBL" id="MBU2711359.1"/>
    </source>
</evidence>
<name>A0ABS5ZBI4_9GAMM</name>
<dbReference type="EMBL" id="JAGSOY010000018">
    <property type="protein sequence ID" value="MBU2711359.1"/>
    <property type="molecule type" value="Genomic_DNA"/>
</dbReference>
<evidence type="ECO:0000256" key="1">
    <source>
        <dbReference type="SAM" id="Phobius"/>
    </source>
</evidence>
<accession>A0ABS5ZBI4</accession>
<reference evidence="2 3" key="1">
    <citation type="submission" date="2021-04" db="EMBL/GenBank/DDBJ databases">
        <authorList>
            <person name="Pira H."/>
            <person name="Risdian C."/>
            <person name="Wink J."/>
        </authorList>
    </citation>
    <scope>NUCLEOTIDE SEQUENCE [LARGE SCALE GENOMIC DNA]</scope>
    <source>
        <strain evidence="2 3">WH53</strain>
    </source>
</reference>
<dbReference type="Proteomes" id="UP000690515">
    <property type="component" value="Unassembled WGS sequence"/>
</dbReference>
<organism evidence="2 3">
    <name type="scientific">Zooshikella harenae</name>
    <dbReference type="NCBI Taxonomy" id="2827238"/>
    <lineage>
        <taxon>Bacteria</taxon>
        <taxon>Pseudomonadati</taxon>
        <taxon>Pseudomonadota</taxon>
        <taxon>Gammaproteobacteria</taxon>
        <taxon>Oceanospirillales</taxon>
        <taxon>Zooshikellaceae</taxon>
        <taxon>Zooshikella</taxon>
    </lineage>
</organism>
<gene>
    <name evidence="2" type="ORF">KCG35_09825</name>
</gene>
<sequence length="171" mass="19835">MSALNPQLAQALSDLKPLHEPPPISWWPLSPGWWVLAMLIIGVVAFCVWCLLRFWRRYQYQRHLLTELNQIWQHYQQHQQTSTYLHHANQYLKRTLLQTQPRANIASLCGQQWLQALDQASQSNAFTEGVGQTLGAMSYQPNPHCNTELLHALLINWTKKASWLNYTGPGY</sequence>
<dbReference type="RefSeq" id="WP_215819521.1">
    <property type="nucleotide sequence ID" value="NZ_JAGSOY010000018.1"/>
</dbReference>
<keyword evidence="1" id="KW-0812">Transmembrane</keyword>
<dbReference type="InterPro" id="IPR025489">
    <property type="entry name" value="DUF4381"/>
</dbReference>
<protein>
    <submittedName>
        <fullName evidence="2">DUF4381 domain-containing protein</fullName>
    </submittedName>
</protein>
<keyword evidence="3" id="KW-1185">Reference proteome</keyword>
<evidence type="ECO:0000313" key="3">
    <source>
        <dbReference type="Proteomes" id="UP000690515"/>
    </source>
</evidence>
<feature type="transmembrane region" description="Helical" evidence="1">
    <location>
        <begin position="32"/>
        <end position="52"/>
    </location>
</feature>
<keyword evidence="1" id="KW-1133">Transmembrane helix</keyword>
<keyword evidence="1" id="KW-0472">Membrane</keyword>
<proteinExistence type="predicted"/>